<dbReference type="Proteomes" id="UP001610446">
    <property type="component" value="Unassembled WGS sequence"/>
</dbReference>
<feature type="signal peptide" evidence="1">
    <location>
        <begin position="1"/>
        <end position="23"/>
    </location>
</feature>
<organism evidence="2 3">
    <name type="scientific">Aspergillus pseudoustus</name>
    <dbReference type="NCBI Taxonomy" id="1810923"/>
    <lineage>
        <taxon>Eukaryota</taxon>
        <taxon>Fungi</taxon>
        <taxon>Dikarya</taxon>
        <taxon>Ascomycota</taxon>
        <taxon>Pezizomycotina</taxon>
        <taxon>Eurotiomycetes</taxon>
        <taxon>Eurotiomycetidae</taxon>
        <taxon>Eurotiales</taxon>
        <taxon>Aspergillaceae</taxon>
        <taxon>Aspergillus</taxon>
        <taxon>Aspergillus subgen. Nidulantes</taxon>
    </lineage>
</organism>
<reference evidence="2 3" key="1">
    <citation type="submission" date="2024-07" db="EMBL/GenBank/DDBJ databases">
        <title>Section-level genome sequencing and comparative genomics of Aspergillus sections Usti and Cavernicolus.</title>
        <authorList>
            <consortium name="Lawrence Berkeley National Laboratory"/>
            <person name="Nybo J.L."/>
            <person name="Vesth T.C."/>
            <person name="Theobald S."/>
            <person name="Frisvad J.C."/>
            <person name="Larsen T.O."/>
            <person name="Kjaerboelling I."/>
            <person name="Rothschild-Mancinelli K."/>
            <person name="Lyhne E.K."/>
            <person name="Kogle M.E."/>
            <person name="Barry K."/>
            <person name="Clum A."/>
            <person name="Na H."/>
            <person name="Ledsgaard L."/>
            <person name="Lin J."/>
            <person name="Lipzen A."/>
            <person name="Kuo A."/>
            <person name="Riley R."/>
            <person name="Mondo S."/>
            <person name="Labutti K."/>
            <person name="Haridas S."/>
            <person name="Pangalinan J."/>
            <person name="Salamov A.A."/>
            <person name="Simmons B.A."/>
            <person name="Magnuson J.K."/>
            <person name="Chen J."/>
            <person name="Drula E."/>
            <person name="Henrissat B."/>
            <person name="Wiebenga A."/>
            <person name="Lubbers R.J."/>
            <person name="Gomes A.C."/>
            <person name="Makela M.R."/>
            <person name="Stajich J."/>
            <person name="Grigoriev I.V."/>
            <person name="Mortensen U.H."/>
            <person name="De Vries R.P."/>
            <person name="Baker S.E."/>
            <person name="Andersen M.R."/>
        </authorList>
    </citation>
    <scope>NUCLEOTIDE SEQUENCE [LARGE SCALE GENOMIC DNA]</scope>
    <source>
        <strain evidence="2 3">CBS 123904</strain>
    </source>
</reference>
<keyword evidence="3" id="KW-1185">Reference proteome</keyword>
<evidence type="ECO:0000313" key="3">
    <source>
        <dbReference type="Proteomes" id="UP001610446"/>
    </source>
</evidence>
<evidence type="ECO:0008006" key="4">
    <source>
        <dbReference type="Google" id="ProtNLM"/>
    </source>
</evidence>
<comment type="caution">
    <text evidence="2">The sequence shown here is derived from an EMBL/GenBank/DDBJ whole genome shotgun (WGS) entry which is preliminary data.</text>
</comment>
<gene>
    <name evidence="2" type="ORF">BJY01DRAFT_216483</name>
</gene>
<keyword evidence="1" id="KW-0732">Signal</keyword>
<sequence length="120" mass="12150">MKQSMLSVLVGVAALAVPALSQGRPPIQIPGLGECPDECVSIRTPQGALMACCGDAEGCVDCAPECIASCPDGKYGGCTDLGGDTEETCSRGCEVFCDSDEYVLCSVGGGDLEPKPDGCP</sequence>
<dbReference type="EMBL" id="JBFXLU010000099">
    <property type="protein sequence ID" value="KAL2842389.1"/>
    <property type="molecule type" value="Genomic_DNA"/>
</dbReference>
<evidence type="ECO:0000256" key="1">
    <source>
        <dbReference type="SAM" id="SignalP"/>
    </source>
</evidence>
<evidence type="ECO:0000313" key="2">
    <source>
        <dbReference type="EMBL" id="KAL2842389.1"/>
    </source>
</evidence>
<name>A0ABR4JQS9_9EURO</name>
<feature type="chain" id="PRO_5045831701" description="4Fe-4S ferredoxin-type domain-containing protein" evidence="1">
    <location>
        <begin position="24"/>
        <end position="120"/>
    </location>
</feature>
<proteinExistence type="predicted"/>
<accession>A0ABR4JQS9</accession>
<protein>
    <recommendedName>
        <fullName evidence="4">4Fe-4S ferredoxin-type domain-containing protein</fullName>
    </recommendedName>
</protein>